<dbReference type="EMBL" id="PVZG01000006">
    <property type="protein sequence ID" value="PRY29584.1"/>
    <property type="molecule type" value="Genomic_DNA"/>
</dbReference>
<proteinExistence type="inferred from homology"/>
<dbReference type="Gene3D" id="3.40.50.720">
    <property type="entry name" value="NAD(P)-binding Rossmann-like Domain"/>
    <property type="match status" value="1"/>
</dbReference>
<keyword evidence="2" id="KW-0560">Oxidoreductase</keyword>
<dbReference type="GO" id="GO:0016491">
    <property type="term" value="F:oxidoreductase activity"/>
    <property type="evidence" value="ECO:0007669"/>
    <property type="project" value="UniProtKB-KW"/>
</dbReference>
<comment type="similarity">
    <text evidence="1">Belongs to the short-chain dehydrogenases/reductases (SDR) family.</text>
</comment>
<dbReference type="Pfam" id="PF00106">
    <property type="entry name" value="adh_short"/>
    <property type="match status" value="1"/>
</dbReference>
<dbReference type="PANTHER" id="PTHR24320">
    <property type="entry name" value="RETINOL DEHYDROGENASE"/>
    <property type="match status" value="1"/>
</dbReference>
<dbReference type="InterPro" id="IPR002347">
    <property type="entry name" value="SDR_fam"/>
</dbReference>
<name>A0A2T0S849_9ACTN</name>
<evidence type="ECO:0000313" key="3">
    <source>
        <dbReference type="EMBL" id="PRY29584.1"/>
    </source>
</evidence>
<evidence type="ECO:0000256" key="1">
    <source>
        <dbReference type="ARBA" id="ARBA00006484"/>
    </source>
</evidence>
<dbReference type="PRINTS" id="PR00081">
    <property type="entry name" value="GDHRDH"/>
</dbReference>
<accession>A0A2T0S849</accession>
<organism evidence="3 4">
    <name type="scientific">Pseudosporangium ferrugineum</name>
    <dbReference type="NCBI Taxonomy" id="439699"/>
    <lineage>
        <taxon>Bacteria</taxon>
        <taxon>Bacillati</taxon>
        <taxon>Actinomycetota</taxon>
        <taxon>Actinomycetes</taxon>
        <taxon>Micromonosporales</taxon>
        <taxon>Micromonosporaceae</taxon>
        <taxon>Pseudosporangium</taxon>
    </lineage>
</organism>
<reference evidence="3 4" key="1">
    <citation type="submission" date="2018-03" db="EMBL/GenBank/DDBJ databases">
        <title>Genomic Encyclopedia of Archaeal and Bacterial Type Strains, Phase II (KMG-II): from individual species to whole genera.</title>
        <authorList>
            <person name="Goeker M."/>
        </authorList>
    </citation>
    <scope>NUCLEOTIDE SEQUENCE [LARGE SCALE GENOMIC DNA]</scope>
    <source>
        <strain evidence="3 4">DSM 45348</strain>
    </source>
</reference>
<dbReference type="AlphaFoldDB" id="A0A2T0S849"/>
<dbReference type="InterPro" id="IPR036291">
    <property type="entry name" value="NAD(P)-bd_dom_sf"/>
</dbReference>
<dbReference type="SUPFAM" id="SSF51735">
    <property type="entry name" value="NAD(P)-binding Rossmann-fold domains"/>
    <property type="match status" value="1"/>
</dbReference>
<dbReference type="Proteomes" id="UP000239209">
    <property type="component" value="Unassembled WGS sequence"/>
</dbReference>
<protein>
    <submittedName>
        <fullName evidence="3">Short-subunit dehydrogenase</fullName>
    </submittedName>
</protein>
<gene>
    <name evidence="3" type="ORF">CLV70_106305</name>
</gene>
<dbReference type="OrthoDB" id="2860165at2"/>
<dbReference type="PANTHER" id="PTHR24320:SF148">
    <property type="entry name" value="NAD(P)-BINDING ROSSMANN-FOLD SUPERFAMILY PROTEIN"/>
    <property type="match status" value="1"/>
</dbReference>
<sequence length="280" mass="28987">MKKAVVTGGTGGIGLAVARSLAAAGYEVTVVGRDETRGAAAAKEIDGRFLRADLSLLTEVRALAARLAGEGPLDLLVTNVGGMWVRPWTTAEGLDGVFTLNHLSPLVLTENLVDSLAPGGRVVAVTSASIGSLPLAGELEYRETRVAGDYYGMPASGRAKLAHLAYVLDLADRLAGRGVTVLAADPRHAATPNAAEMTPEIVPPALRPHWDDIMLGVQTPPEVAADPIIWAATNPDLAGRGGLVVGLDREPADALVQPLTPALREAAALLTARTLAVALR</sequence>
<comment type="caution">
    <text evidence="3">The sequence shown here is derived from an EMBL/GenBank/DDBJ whole genome shotgun (WGS) entry which is preliminary data.</text>
</comment>
<evidence type="ECO:0000313" key="4">
    <source>
        <dbReference type="Proteomes" id="UP000239209"/>
    </source>
</evidence>
<evidence type="ECO:0000256" key="2">
    <source>
        <dbReference type="ARBA" id="ARBA00023002"/>
    </source>
</evidence>
<keyword evidence="4" id="KW-1185">Reference proteome</keyword>